<evidence type="ECO:0000313" key="2">
    <source>
        <dbReference type="Proteomes" id="UP000005580"/>
    </source>
</evidence>
<dbReference type="Proteomes" id="UP000005580">
    <property type="component" value="Unassembled WGS sequence"/>
</dbReference>
<comment type="caution">
    <text evidence="1">The sequence shown here is derived from an EMBL/GenBank/DDBJ whole genome shotgun (WGS) entry which is preliminary data.</text>
</comment>
<organism evidence="1 2">
    <name type="scientific">Hoylesella oralis ATCC 33269</name>
    <dbReference type="NCBI Taxonomy" id="873533"/>
    <lineage>
        <taxon>Bacteria</taxon>
        <taxon>Pseudomonadati</taxon>
        <taxon>Bacteroidota</taxon>
        <taxon>Bacteroidia</taxon>
        <taxon>Bacteroidales</taxon>
        <taxon>Prevotellaceae</taxon>
        <taxon>Hoylesella</taxon>
    </lineage>
</organism>
<accession>E7RSB6</accession>
<proteinExistence type="predicted"/>
<gene>
    <name evidence="1" type="ORF">HMPREF0663_12184</name>
</gene>
<dbReference type="HOGENOM" id="CLU_3203608_0_0_10"/>
<protein>
    <submittedName>
        <fullName evidence="1">Uncharacterized protein</fullName>
    </submittedName>
</protein>
<sequence length="45" mass="5277">MYQQHTSGLLNIKQLSIVRYPHIPPKHTVTISCIATEYQRGNEYF</sequence>
<name>E7RSB6_9BACT</name>
<dbReference type="AlphaFoldDB" id="E7RSB6"/>
<dbReference type="EMBL" id="AEPE02000006">
    <property type="protein sequence ID" value="EFZ36117.1"/>
    <property type="molecule type" value="Genomic_DNA"/>
</dbReference>
<evidence type="ECO:0000313" key="1">
    <source>
        <dbReference type="EMBL" id="EFZ36117.1"/>
    </source>
</evidence>
<reference evidence="1" key="1">
    <citation type="submission" date="2011-01" db="EMBL/GenBank/DDBJ databases">
        <authorList>
            <person name="Muzny D."/>
            <person name="Qin X."/>
            <person name="Buhay C."/>
            <person name="Dugan-Rocha S."/>
            <person name="Ding Y."/>
            <person name="Chen G."/>
            <person name="Hawes A."/>
            <person name="Holder M."/>
            <person name="Jhangiani S."/>
            <person name="Johnson A."/>
            <person name="Khan Z."/>
            <person name="Li Z."/>
            <person name="Liu W."/>
            <person name="Liu X."/>
            <person name="Perez L."/>
            <person name="Shen H."/>
            <person name="Wang Q."/>
            <person name="Watt J."/>
            <person name="Xi L."/>
            <person name="Xin Y."/>
            <person name="Zhou J."/>
            <person name="Deng J."/>
            <person name="Jiang H."/>
            <person name="Liu Y."/>
            <person name="Qu J."/>
            <person name="Song X.-Z."/>
            <person name="Zhang L."/>
            <person name="Villasana D."/>
            <person name="Johnson A."/>
            <person name="Liu J."/>
            <person name="Liyanage D."/>
            <person name="Lorensuhewa L."/>
            <person name="Robinson T."/>
            <person name="Song A."/>
            <person name="Song B.-B."/>
            <person name="Dinh H."/>
            <person name="Thornton R."/>
            <person name="Coyle M."/>
            <person name="Francisco L."/>
            <person name="Jackson L."/>
            <person name="Javaid M."/>
            <person name="Korchina V."/>
            <person name="Kovar C."/>
            <person name="Mata R."/>
            <person name="Mathew T."/>
            <person name="Ngo R."/>
            <person name="Nguyen L."/>
            <person name="Nguyen N."/>
            <person name="Okwuonu G."/>
            <person name="Ongeri F."/>
            <person name="Pham C."/>
            <person name="Simmons D."/>
            <person name="Wilczek-Boney K."/>
            <person name="Hale W."/>
            <person name="Jakkamsetti A."/>
            <person name="Pham P."/>
            <person name="Ruth R."/>
            <person name="San Lucas F."/>
            <person name="Warren J."/>
            <person name="Zhang J."/>
            <person name="Zhao Z."/>
            <person name="Zhou C."/>
            <person name="Zhu D."/>
            <person name="Lee S."/>
            <person name="Bess C."/>
            <person name="Blankenburg K."/>
            <person name="Forbes L."/>
            <person name="Fu Q."/>
            <person name="Gubbala S."/>
            <person name="Hirani K."/>
            <person name="Jayaseelan J.C."/>
            <person name="Lara F."/>
            <person name="Munidasa M."/>
            <person name="Palculict T."/>
            <person name="Patil S."/>
            <person name="Pu L.-L."/>
            <person name="Saada N."/>
            <person name="Tang L."/>
            <person name="Weissenberger G."/>
            <person name="Zhu Y."/>
            <person name="Hemphill L."/>
            <person name="Shang Y."/>
            <person name="Youmans B."/>
            <person name="Ayvaz T."/>
            <person name="Ross M."/>
            <person name="Santibanez J."/>
            <person name="Aqrawi P."/>
            <person name="Gross S."/>
            <person name="Joshi V."/>
            <person name="Fowler G."/>
            <person name="Nazareth L."/>
            <person name="Reid J."/>
            <person name="Worley K."/>
            <person name="Petrosino J."/>
            <person name="Highlander S."/>
            <person name="Gibbs R."/>
        </authorList>
    </citation>
    <scope>NUCLEOTIDE SEQUENCE [LARGE SCALE GENOMIC DNA]</scope>
    <source>
        <strain evidence="1">ATCC 33269</strain>
    </source>
</reference>
<keyword evidence="2" id="KW-1185">Reference proteome</keyword>